<evidence type="ECO:0000256" key="1">
    <source>
        <dbReference type="ARBA" id="ARBA00004141"/>
    </source>
</evidence>
<comment type="caution">
    <text evidence="7">The sequence shown here is derived from an EMBL/GenBank/DDBJ whole genome shotgun (WGS) entry which is preliminary data.</text>
</comment>
<keyword evidence="5 6" id="KW-0472">Membrane</keyword>
<gene>
    <name evidence="7" type="ORF">DLM86_10010</name>
</gene>
<proteinExistence type="predicted"/>
<feature type="transmembrane region" description="Helical" evidence="6">
    <location>
        <begin position="173"/>
        <end position="196"/>
    </location>
</feature>
<evidence type="ECO:0000313" key="7">
    <source>
        <dbReference type="EMBL" id="PYI54875.1"/>
    </source>
</evidence>
<sequence>MIRDHESVRGFLQAVCSQIKAKAMHDDIRRELEGHIEELVAEREAFGDSRDEAIRHAIACMGDPVDIGKQMHRIHRPRMNGGLLAAVSAITGFGLFAIYAVGLSMRYNRPELVDSLFSHKFVSVIVGFALLLTLSFLPYRKLSSYSWAIYALAVGGLIVCRPFGVTVNGSPSYFAFGSFGVDWAWFATYLLLVAAAGLLMEWRDKPRFWTTTGIALVVVPTLLFAGLSRLPCLALYLTVYTILCAAATKSRWKAIGQTLLFPAFMLAVALPNRADWLTRLTAFLYPDRDPLGAGYMNVQLEKSIRAAGWFGNGFAVPVPNVPDIHGDYIFAYLVYSFGWAAGIALAGGFALLCWWMIRSARRIRDGYGRLLVTAAAALLGIQTGYNLLMSLGAVPIVGIPLPFVSYGFSHLVLELSAIGLSLAVFRTKTVAPAENGLRT</sequence>
<keyword evidence="8" id="KW-1185">Reference proteome</keyword>
<evidence type="ECO:0000256" key="6">
    <source>
        <dbReference type="SAM" id="Phobius"/>
    </source>
</evidence>
<dbReference type="GO" id="GO:0032153">
    <property type="term" value="C:cell division site"/>
    <property type="evidence" value="ECO:0007669"/>
    <property type="project" value="TreeGrafter"/>
</dbReference>
<reference evidence="7 8" key="1">
    <citation type="submission" date="2018-05" db="EMBL/GenBank/DDBJ databases">
        <title>Paenibacillus flagellatus sp. nov., isolated from selenium mineral soil.</title>
        <authorList>
            <person name="Dai X."/>
        </authorList>
    </citation>
    <scope>NUCLEOTIDE SEQUENCE [LARGE SCALE GENOMIC DNA]</scope>
    <source>
        <strain evidence="7 8">DXL2</strain>
    </source>
</reference>
<feature type="transmembrane region" description="Helical" evidence="6">
    <location>
        <begin position="121"/>
        <end position="140"/>
    </location>
</feature>
<keyword evidence="2 6" id="KW-0812">Transmembrane</keyword>
<evidence type="ECO:0000256" key="4">
    <source>
        <dbReference type="ARBA" id="ARBA00022989"/>
    </source>
</evidence>
<evidence type="ECO:0000256" key="3">
    <source>
        <dbReference type="ARBA" id="ARBA00022960"/>
    </source>
</evidence>
<name>A0A2V5K667_9BACL</name>
<evidence type="ECO:0000313" key="8">
    <source>
        <dbReference type="Proteomes" id="UP000247476"/>
    </source>
</evidence>
<dbReference type="PANTHER" id="PTHR30474:SF1">
    <property type="entry name" value="PEPTIDOGLYCAN GLYCOSYLTRANSFERASE MRDB"/>
    <property type="match status" value="1"/>
</dbReference>
<dbReference type="GO" id="GO:0015648">
    <property type="term" value="F:lipid-linked peptidoglycan transporter activity"/>
    <property type="evidence" value="ECO:0007669"/>
    <property type="project" value="TreeGrafter"/>
</dbReference>
<feature type="transmembrane region" description="Helical" evidence="6">
    <location>
        <begin position="403"/>
        <end position="425"/>
    </location>
</feature>
<dbReference type="Proteomes" id="UP000247476">
    <property type="component" value="Unassembled WGS sequence"/>
</dbReference>
<dbReference type="GO" id="GO:0005886">
    <property type="term" value="C:plasma membrane"/>
    <property type="evidence" value="ECO:0007669"/>
    <property type="project" value="TreeGrafter"/>
</dbReference>
<dbReference type="NCBIfam" id="NF038403">
    <property type="entry name" value="perm_prefix_1"/>
    <property type="match status" value="1"/>
</dbReference>
<dbReference type="Pfam" id="PF01098">
    <property type="entry name" value="FTSW_RODA_SPOVE"/>
    <property type="match status" value="1"/>
</dbReference>
<feature type="transmembrane region" description="Helical" evidence="6">
    <location>
        <begin position="208"/>
        <end position="227"/>
    </location>
</feature>
<evidence type="ECO:0000256" key="2">
    <source>
        <dbReference type="ARBA" id="ARBA00022692"/>
    </source>
</evidence>
<dbReference type="GO" id="GO:0051301">
    <property type="term" value="P:cell division"/>
    <property type="evidence" value="ECO:0007669"/>
    <property type="project" value="InterPro"/>
</dbReference>
<dbReference type="PANTHER" id="PTHR30474">
    <property type="entry name" value="CELL CYCLE PROTEIN"/>
    <property type="match status" value="1"/>
</dbReference>
<dbReference type="OrthoDB" id="2192428at2"/>
<keyword evidence="4 6" id="KW-1133">Transmembrane helix</keyword>
<comment type="subcellular location">
    <subcellularLocation>
        <location evidence="1">Membrane</location>
        <topology evidence="1">Multi-pass membrane protein</topology>
    </subcellularLocation>
</comment>
<dbReference type="InterPro" id="IPR047928">
    <property type="entry name" value="Perm_prefix_1"/>
</dbReference>
<accession>A0A2V5K667</accession>
<dbReference type="EMBL" id="QJVJ01000004">
    <property type="protein sequence ID" value="PYI54875.1"/>
    <property type="molecule type" value="Genomic_DNA"/>
</dbReference>
<protein>
    <recommendedName>
        <fullName evidence="9">Cell division protein</fullName>
    </recommendedName>
</protein>
<feature type="transmembrane region" description="Helical" evidence="6">
    <location>
        <begin position="147"/>
        <end position="167"/>
    </location>
</feature>
<feature type="transmembrane region" description="Helical" evidence="6">
    <location>
        <begin position="81"/>
        <end position="101"/>
    </location>
</feature>
<evidence type="ECO:0008006" key="9">
    <source>
        <dbReference type="Google" id="ProtNLM"/>
    </source>
</evidence>
<feature type="transmembrane region" description="Helical" evidence="6">
    <location>
        <begin position="329"/>
        <end position="357"/>
    </location>
</feature>
<evidence type="ECO:0000256" key="5">
    <source>
        <dbReference type="ARBA" id="ARBA00023136"/>
    </source>
</evidence>
<dbReference type="InterPro" id="IPR001182">
    <property type="entry name" value="FtsW/RodA"/>
</dbReference>
<dbReference type="RefSeq" id="WP_110839871.1">
    <property type="nucleotide sequence ID" value="NZ_QJVJ01000004.1"/>
</dbReference>
<organism evidence="7 8">
    <name type="scientific">Paenibacillus flagellatus</name>
    <dbReference type="NCBI Taxonomy" id="2211139"/>
    <lineage>
        <taxon>Bacteria</taxon>
        <taxon>Bacillati</taxon>
        <taxon>Bacillota</taxon>
        <taxon>Bacilli</taxon>
        <taxon>Bacillales</taxon>
        <taxon>Paenibacillaceae</taxon>
        <taxon>Paenibacillus</taxon>
    </lineage>
</organism>
<dbReference type="AlphaFoldDB" id="A0A2V5K667"/>
<keyword evidence="3" id="KW-0133">Cell shape</keyword>
<feature type="transmembrane region" description="Helical" evidence="6">
    <location>
        <begin position="369"/>
        <end position="397"/>
    </location>
</feature>
<dbReference type="GO" id="GO:0008360">
    <property type="term" value="P:regulation of cell shape"/>
    <property type="evidence" value="ECO:0007669"/>
    <property type="project" value="UniProtKB-KW"/>
</dbReference>